<dbReference type="EMBL" id="VDCQ01000006">
    <property type="protein sequence ID" value="TNJ67112.1"/>
    <property type="molecule type" value="Genomic_DNA"/>
</dbReference>
<dbReference type="InterPro" id="IPR006059">
    <property type="entry name" value="SBP"/>
</dbReference>
<sequence>MKRIRIRSRGRSPVWLAGVMLLAGLTVGCRGDEGQTAESGFGGMGESLTGRSITAYMGNSPAAEAIRTLLPQFEARTGLKVDLTSFSNEQLSQKLSVQFAAGSTSPDVFMFRPLEELKAFGRNGWLQPLDSFSESDPEYDFADYSPTAIESVTYNGAIAAMPLSTEQQILFYRKDLLAQAGLAVPTTLDELEAAAKALHDPVNGVYGFVARGQRNALVTQLSSFLYSEGGDFQKGDAAAINTPEAIKGIGRYVTLLKRYGPPGVFNMGWQQAAGLFSQGKAAFYTDASAIYSIAMGSNQSSIGDKVGFALFPAGQAGARPFNVTAWGLGMSSGSVHKEAAWLFIRWATSKEVVMKSQQMGNPGARRSVWNDPQGVSGFPAEYIGVVTESMRVGVGHDRPQVVNVGQARDIIGDIVVQGLLDEDISAAADKANRDFQALIDGEKSK</sequence>
<dbReference type="SUPFAM" id="SSF53850">
    <property type="entry name" value="Periplasmic binding protein-like II"/>
    <property type="match status" value="1"/>
</dbReference>
<gene>
    <name evidence="1" type="ORF">FE784_06075</name>
</gene>
<name>A0A5C4TE43_9BACL</name>
<dbReference type="Pfam" id="PF01547">
    <property type="entry name" value="SBP_bac_1"/>
    <property type="match status" value="1"/>
</dbReference>
<dbReference type="PANTHER" id="PTHR43649">
    <property type="entry name" value="ARABINOSE-BINDING PROTEIN-RELATED"/>
    <property type="match status" value="1"/>
</dbReference>
<reference evidence="1 2" key="1">
    <citation type="submission" date="2019-05" db="EMBL/GenBank/DDBJ databases">
        <title>We sequenced the genome of Paenibacillus hemerocallicola KCTC 33185 for further insight into its adaptation and study the phylogeny of Paenibacillus.</title>
        <authorList>
            <person name="Narsing Rao M.P."/>
        </authorList>
    </citation>
    <scope>NUCLEOTIDE SEQUENCE [LARGE SCALE GENOMIC DNA]</scope>
    <source>
        <strain evidence="1 2">KCTC 33185</strain>
    </source>
</reference>
<evidence type="ECO:0000313" key="1">
    <source>
        <dbReference type="EMBL" id="TNJ67112.1"/>
    </source>
</evidence>
<dbReference type="Gene3D" id="3.40.190.10">
    <property type="entry name" value="Periplasmic binding protein-like II"/>
    <property type="match status" value="2"/>
</dbReference>
<dbReference type="RefSeq" id="WP_139601247.1">
    <property type="nucleotide sequence ID" value="NZ_VDCQ01000006.1"/>
</dbReference>
<dbReference type="Proteomes" id="UP000307943">
    <property type="component" value="Unassembled WGS sequence"/>
</dbReference>
<accession>A0A5C4TE43</accession>
<dbReference type="OrthoDB" id="9798191at2"/>
<protein>
    <submittedName>
        <fullName evidence="1">Sugar ABC transporter substrate-binding protein</fullName>
    </submittedName>
</protein>
<dbReference type="PANTHER" id="PTHR43649:SF12">
    <property type="entry name" value="DIACETYLCHITOBIOSE BINDING PROTEIN DASA"/>
    <property type="match status" value="1"/>
</dbReference>
<dbReference type="InterPro" id="IPR050490">
    <property type="entry name" value="Bact_solute-bd_prot1"/>
</dbReference>
<comment type="caution">
    <text evidence="1">The sequence shown here is derived from an EMBL/GenBank/DDBJ whole genome shotgun (WGS) entry which is preliminary data.</text>
</comment>
<dbReference type="CDD" id="cd13585">
    <property type="entry name" value="PBP2_TMBP_like"/>
    <property type="match status" value="1"/>
</dbReference>
<dbReference type="PROSITE" id="PS51257">
    <property type="entry name" value="PROKAR_LIPOPROTEIN"/>
    <property type="match status" value="1"/>
</dbReference>
<proteinExistence type="predicted"/>
<evidence type="ECO:0000313" key="2">
    <source>
        <dbReference type="Proteomes" id="UP000307943"/>
    </source>
</evidence>
<organism evidence="1 2">
    <name type="scientific">Paenibacillus hemerocallicola</name>
    <dbReference type="NCBI Taxonomy" id="1172614"/>
    <lineage>
        <taxon>Bacteria</taxon>
        <taxon>Bacillati</taxon>
        <taxon>Bacillota</taxon>
        <taxon>Bacilli</taxon>
        <taxon>Bacillales</taxon>
        <taxon>Paenibacillaceae</taxon>
        <taxon>Paenibacillus</taxon>
    </lineage>
</organism>
<dbReference type="AlphaFoldDB" id="A0A5C4TE43"/>
<keyword evidence="2" id="KW-1185">Reference proteome</keyword>